<keyword evidence="2" id="KW-1185">Reference proteome</keyword>
<proteinExistence type="predicted"/>
<dbReference type="EMBL" id="QTSX02005882">
    <property type="protein sequence ID" value="KAJ9056729.1"/>
    <property type="molecule type" value="Genomic_DNA"/>
</dbReference>
<gene>
    <name evidence="1" type="ORF">DSO57_1029994</name>
</gene>
<evidence type="ECO:0000313" key="2">
    <source>
        <dbReference type="Proteomes" id="UP001165960"/>
    </source>
</evidence>
<accession>A0ACC2S347</accession>
<dbReference type="Proteomes" id="UP001165960">
    <property type="component" value="Unassembled WGS sequence"/>
</dbReference>
<comment type="caution">
    <text evidence="1">The sequence shown here is derived from an EMBL/GenBank/DDBJ whole genome shotgun (WGS) entry which is preliminary data.</text>
</comment>
<name>A0ACC2S347_9FUNG</name>
<sequence length="227" mass="24823">MVLINSWRDYKEGQDFPEGCYPQCYVLRRGTDTQQEILTVRIDNSSPLETQAQEQESNPVPGFPRAAGPVDCGTACLYFSGIELPQADTKNDGPCGKTGQTKETIVVNGRLITATNGGTEAATISFMNLKSTSVANQEMSQERGTGLQPGPMNTTLEQDNQVAKSRSLANERTPRLGAILLHLDPSTLFPWPCFLQCPDEFPMENVKFGGGLLCSPKDPALQTYCHF</sequence>
<protein>
    <submittedName>
        <fullName evidence="1">Uncharacterized protein</fullName>
    </submittedName>
</protein>
<organism evidence="1 2">
    <name type="scientific">Entomophthora muscae</name>
    <dbReference type="NCBI Taxonomy" id="34485"/>
    <lineage>
        <taxon>Eukaryota</taxon>
        <taxon>Fungi</taxon>
        <taxon>Fungi incertae sedis</taxon>
        <taxon>Zoopagomycota</taxon>
        <taxon>Entomophthoromycotina</taxon>
        <taxon>Entomophthoromycetes</taxon>
        <taxon>Entomophthorales</taxon>
        <taxon>Entomophthoraceae</taxon>
        <taxon>Entomophthora</taxon>
    </lineage>
</organism>
<reference evidence="1" key="1">
    <citation type="submission" date="2022-04" db="EMBL/GenBank/DDBJ databases">
        <title>Genome of the entomopathogenic fungus Entomophthora muscae.</title>
        <authorList>
            <person name="Elya C."/>
            <person name="Lovett B.R."/>
            <person name="Lee E."/>
            <person name="Macias A.M."/>
            <person name="Hajek A.E."/>
            <person name="De Bivort B.L."/>
            <person name="Kasson M.T."/>
            <person name="De Fine Licht H.H."/>
            <person name="Stajich J.E."/>
        </authorList>
    </citation>
    <scope>NUCLEOTIDE SEQUENCE</scope>
    <source>
        <strain evidence="1">Berkeley</strain>
    </source>
</reference>
<evidence type="ECO:0000313" key="1">
    <source>
        <dbReference type="EMBL" id="KAJ9056729.1"/>
    </source>
</evidence>